<reference evidence="4 5" key="1">
    <citation type="submission" date="2019-04" db="EMBL/GenBank/DDBJ databases">
        <title>Streptomyces oryziradicis sp. nov., a novel actinomycete isolated from rhizosphere soil of rice (Oryza sativa L.).</title>
        <authorList>
            <person name="Li C."/>
        </authorList>
    </citation>
    <scope>NUCLEOTIDE SEQUENCE [LARGE SCALE GENOMIC DNA]</scope>
    <source>
        <strain evidence="4 5">NEAU-C40</strain>
    </source>
</reference>
<evidence type="ECO:0000256" key="2">
    <source>
        <dbReference type="ARBA" id="ARBA00022598"/>
    </source>
</evidence>
<dbReference type="PANTHER" id="PTHR45674">
    <property type="entry name" value="DNA LIGASE 1/3 FAMILY MEMBER"/>
    <property type="match status" value="1"/>
</dbReference>
<dbReference type="OrthoDB" id="3733803at2"/>
<dbReference type="GO" id="GO:0003910">
    <property type="term" value="F:DNA ligase (ATP) activity"/>
    <property type="evidence" value="ECO:0007669"/>
    <property type="project" value="InterPro"/>
</dbReference>
<evidence type="ECO:0000313" key="4">
    <source>
        <dbReference type="EMBL" id="TJZ93611.1"/>
    </source>
</evidence>
<name>A0A4U0RDY4_9ACTN</name>
<keyword evidence="5" id="KW-1185">Reference proteome</keyword>
<dbReference type="PANTHER" id="PTHR45674:SF4">
    <property type="entry name" value="DNA LIGASE 1"/>
    <property type="match status" value="1"/>
</dbReference>
<dbReference type="GO" id="GO:0006310">
    <property type="term" value="P:DNA recombination"/>
    <property type="evidence" value="ECO:0007669"/>
    <property type="project" value="InterPro"/>
</dbReference>
<dbReference type="GO" id="GO:0006281">
    <property type="term" value="P:DNA repair"/>
    <property type="evidence" value="ECO:0007669"/>
    <property type="project" value="InterPro"/>
</dbReference>
<comment type="similarity">
    <text evidence="1">Belongs to the ATP-dependent DNA ligase family.</text>
</comment>
<protein>
    <recommendedName>
        <fullName evidence="3">ATP-dependent DNA ligase family profile domain-containing protein</fullName>
    </recommendedName>
</protein>
<dbReference type="InterPro" id="IPR050191">
    <property type="entry name" value="ATP-dep_DNA_ligase"/>
</dbReference>
<sequence>MARRPSAAAATGPAGLPALEPMLATAAPLPPDEDRWAAEVKWDGARTLAYVPGNGSVRLISRGGIDVTATYPELGVLATLLHPKLSAVLDGEVLAFGPDGRPSFSRLQRRMGLRRPGAERLREVPVTLVLFDVLILAGESAMKLPYTARRELLQHLGTWPAPAFLLQSGQPSLGIAGFAPVHCQRRHAGELGDVLAPPPLGRPQHDPRTQSHIGWNIPRARQLPQLSHPFKGEIHTSPNDHGILKFHEQDHDTLATVLVPLVQRTCPQGAGGYGGSYWLYLTVKEAEDLGGLDIIRSAMRKVARDLGWVKLQTYGVSNDIVMVGVVDRREIPEPYAAVVQAHRLNRQRDMNETLSRMFDDGKMDTVPGSVYLMTQEFRAAYADAGG</sequence>
<gene>
    <name evidence="4" type="ORF">FCI23_54340</name>
</gene>
<evidence type="ECO:0000259" key="3">
    <source>
        <dbReference type="Pfam" id="PF01068"/>
    </source>
</evidence>
<evidence type="ECO:0000313" key="5">
    <source>
        <dbReference type="Proteomes" id="UP000305778"/>
    </source>
</evidence>
<comment type="caution">
    <text evidence="4">The sequence shown here is derived from an EMBL/GenBank/DDBJ whole genome shotgun (WGS) entry which is preliminary data.</text>
</comment>
<feature type="domain" description="ATP-dependent DNA ligase family profile" evidence="3">
    <location>
        <begin position="33"/>
        <end position="155"/>
    </location>
</feature>
<keyword evidence="2" id="KW-0436">Ligase</keyword>
<dbReference type="GO" id="GO:0005524">
    <property type="term" value="F:ATP binding"/>
    <property type="evidence" value="ECO:0007669"/>
    <property type="project" value="InterPro"/>
</dbReference>
<evidence type="ECO:0000256" key="1">
    <source>
        <dbReference type="ARBA" id="ARBA00007572"/>
    </source>
</evidence>
<dbReference type="SUPFAM" id="SSF56091">
    <property type="entry name" value="DNA ligase/mRNA capping enzyme, catalytic domain"/>
    <property type="match status" value="1"/>
</dbReference>
<dbReference type="Pfam" id="PF01068">
    <property type="entry name" value="DNA_ligase_A_M"/>
    <property type="match status" value="1"/>
</dbReference>
<proteinExistence type="inferred from homology"/>
<dbReference type="InterPro" id="IPR012310">
    <property type="entry name" value="DNA_ligase_ATP-dep_cent"/>
</dbReference>
<organism evidence="4 5">
    <name type="scientific">Actinacidiphila oryziradicis</name>
    <dbReference type="NCBI Taxonomy" id="2571141"/>
    <lineage>
        <taxon>Bacteria</taxon>
        <taxon>Bacillati</taxon>
        <taxon>Actinomycetota</taxon>
        <taxon>Actinomycetes</taxon>
        <taxon>Kitasatosporales</taxon>
        <taxon>Streptomycetaceae</taxon>
        <taxon>Actinacidiphila</taxon>
    </lineage>
</organism>
<dbReference type="Proteomes" id="UP000305778">
    <property type="component" value="Unassembled WGS sequence"/>
</dbReference>
<dbReference type="AlphaFoldDB" id="A0A4U0RDY4"/>
<dbReference type="EMBL" id="SUMC01000247">
    <property type="protein sequence ID" value="TJZ93611.1"/>
    <property type="molecule type" value="Genomic_DNA"/>
</dbReference>
<accession>A0A4U0RDY4</accession>
<dbReference type="Gene3D" id="3.30.470.30">
    <property type="entry name" value="DNA ligase/mRNA capping enzyme"/>
    <property type="match status" value="1"/>
</dbReference>